<evidence type="ECO:0008006" key="3">
    <source>
        <dbReference type="Google" id="ProtNLM"/>
    </source>
</evidence>
<evidence type="ECO:0000313" key="1">
    <source>
        <dbReference type="EMBL" id="KAJ4470949.1"/>
    </source>
</evidence>
<keyword evidence="2" id="KW-1185">Reference proteome</keyword>
<protein>
    <recommendedName>
        <fullName evidence="3">MYND-type domain-containing protein</fullName>
    </recommendedName>
</protein>
<name>A0A9W9A0N0_9AGAR</name>
<evidence type="ECO:0000313" key="2">
    <source>
        <dbReference type="Proteomes" id="UP001150266"/>
    </source>
</evidence>
<proteinExistence type="predicted"/>
<dbReference type="Proteomes" id="UP001150266">
    <property type="component" value="Unassembled WGS sequence"/>
</dbReference>
<reference evidence="1" key="1">
    <citation type="submission" date="2022-08" db="EMBL/GenBank/DDBJ databases">
        <title>A Global Phylogenomic Analysis of the Shiitake Genus Lentinula.</title>
        <authorList>
            <consortium name="DOE Joint Genome Institute"/>
            <person name="Sierra-Patev S."/>
            <person name="Min B."/>
            <person name="Naranjo-Ortiz M."/>
            <person name="Looney B."/>
            <person name="Konkel Z."/>
            <person name="Slot J.C."/>
            <person name="Sakamoto Y."/>
            <person name="Steenwyk J.L."/>
            <person name="Rokas A."/>
            <person name="Carro J."/>
            <person name="Camarero S."/>
            <person name="Ferreira P."/>
            <person name="Molpeceres G."/>
            <person name="Ruiz-Duenas F.J."/>
            <person name="Serrano A."/>
            <person name="Henrissat B."/>
            <person name="Drula E."/>
            <person name="Hughes K.W."/>
            <person name="Mata J.L."/>
            <person name="Ishikawa N.K."/>
            <person name="Vargas-Isla R."/>
            <person name="Ushijima S."/>
            <person name="Smith C.A."/>
            <person name="Ahrendt S."/>
            <person name="Andreopoulos W."/>
            <person name="He G."/>
            <person name="Labutti K."/>
            <person name="Lipzen A."/>
            <person name="Ng V."/>
            <person name="Riley R."/>
            <person name="Sandor L."/>
            <person name="Barry K."/>
            <person name="Martinez A.T."/>
            <person name="Xiao Y."/>
            <person name="Gibbons J.G."/>
            <person name="Terashima K."/>
            <person name="Grigoriev I.V."/>
            <person name="Hibbett D.S."/>
        </authorList>
    </citation>
    <scope>NUCLEOTIDE SEQUENCE</scope>
    <source>
        <strain evidence="1">JLM2183</strain>
    </source>
</reference>
<dbReference type="EMBL" id="JAOTPV010000024">
    <property type="protein sequence ID" value="KAJ4470949.1"/>
    <property type="molecule type" value="Genomic_DNA"/>
</dbReference>
<dbReference type="OrthoDB" id="432970at2759"/>
<organism evidence="1 2">
    <name type="scientific">Lentinula aciculospora</name>
    <dbReference type="NCBI Taxonomy" id="153920"/>
    <lineage>
        <taxon>Eukaryota</taxon>
        <taxon>Fungi</taxon>
        <taxon>Dikarya</taxon>
        <taxon>Basidiomycota</taxon>
        <taxon>Agaricomycotina</taxon>
        <taxon>Agaricomycetes</taxon>
        <taxon>Agaricomycetidae</taxon>
        <taxon>Agaricales</taxon>
        <taxon>Marasmiineae</taxon>
        <taxon>Omphalotaceae</taxon>
        <taxon>Lentinula</taxon>
    </lineage>
</organism>
<accession>A0A9W9A0N0</accession>
<dbReference type="AlphaFoldDB" id="A0A9W9A0N0"/>
<gene>
    <name evidence="1" type="ORF">J3R30DRAFT_3710930</name>
</gene>
<sequence>MTTDWHAECVKKYNVLPRKRLAPSGLVPNVWHFDLRYIPISPPSHMLFLLQKESQFVAQQVLPVGNKNNKSGLLYFPETAKEAALEVCLGLMHSFNTVFDQDKTPGPMISPYAPWRFTTDDRALARAVENKFKALGVKEDRCKVDFVDITTEAHDRFDGLYKGIVRMLDLPDIARAAFETPTSIAFSTLPVADPEGWLMRLQGISNQTPKDVEFQKISDYAQEFMNNEPLPVNSDDNSKRFAHLGETLERIKAITMSSSLEEVRRKADAGDAQHAVDAALRLKYGIKCKSDRTLSREYLIKAALNEQATAQTRSIAHSMLIFWYTGGRKGPARARFVFAAAYHADEAVRLISDRFLVSGGAPTYMASANALLLAMNTIESLTQDMQVPELLVHFKWIVKASDERKAYIQLEQLAAEKKMMKKPNRYRCARLGCGIEADTGKMLSRCSGKCDPDKKPYYCSKRCREYLMFFFHPSPRMMNPTTFLFQNKKYAYLIDDTTYSLPNVLSHQDWKNHKPFCRPGAPCSVLSPSTTTVGGGSTSQGSIRVPVHHADGTTSLLSTSTMEPEMLKEMGAAMKAAKKAGLDGSSTLRMELNEVD</sequence>
<comment type="caution">
    <text evidence="1">The sequence shown here is derived from an EMBL/GenBank/DDBJ whole genome shotgun (WGS) entry which is preliminary data.</text>
</comment>